<feature type="region of interest" description="Disordered" evidence="7">
    <location>
        <begin position="440"/>
        <end position="498"/>
    </location>
</feature>
<feature type="domain" description="Zinc finger PHD-type" evidence="8">
    <location>
        <begin position="237"/>
        <end position="294"/>
    </location>
</feature>
<evidence type="ECO:0000259" key="8">
    <source>
        <dbReference type="SMART" id="SM00249"/>
    </source>
</evidence>
<dbReference type="InterPro" id="IPR022702">
    <property type="entry name" value="Cytosine_MeTrfase1_RFD"/>
</dbReference>
<dbReference type="GO" id="GO:0006338">
    <property type="term" value="P:chromatin remodeling"/>
    <property type="evidence" value="ECO:0007669"/>
    <property type="project" value="UniProtKB-ARBA"/>
</dbReference>
<dbReference type="CDD" id="cd15566">
    <property type="entry name" value="PHD3_NSD"/>
    <property type="match status" value="1"/>
</dbReference>
<evidence type="ECO:0000256" key="3">
    <source>
        <dbReference type="ARBA" id="ARBA00022737"/>
    </source>
</evidence>
<dbReference type="CDD" id="cd15565">
    <property type="entry name" value="PHD2_NSD"/>
    <property type="match status" value="1"/>
</dbReference>
<dbReference type="Pfam" id="PF22908">
    <property type="entry name" value="PHD_NSD"/>
    <property type="match status" value="1"/>
</dbReference>
<dbReference type="InterPro" id="IPR055198">
    <property type="entry name" value="NSD_PHD"/>
</dbReference>
<evidence type="ECO:0000256" key="1">
    <source>
        <dbReference type="ARBA" id="ARBA00004123"/>
    </source>
</evidence>
<sequence>MGSSDDEQEEFAKFVSQYYFEDDKQEPISFASLPVCWNTSDAVQGLERKIYVRGKTDNGLHNLYEPVKAWKFDISGVKPEISILSERNNWMKLQKPRVSYEEFNRTVLITVHFLHLVKRNPELHGKDLWDKLSKIFRLLDDRPSPDDLIDHKALIEKAVEHDDSLRKSKYFMMGLEKNLQKRNIDQENARSKGKSSFIVDDDEIEEGGSVAGKDDSVDREDGSDDEEEADDDMFDSVCFICDEGGSILCCEGICMRSFHATPRAAKEADSKCRSLGFSTKEVEAMQTFKCQNCQQKQHQCYACGLLGSSDKESGAAEVFQCVNATCGYFYHPGCVAKRIHRDNEDAASALQKEIAAGEPFTCPLHVCFVCRQTEDKTDSELRMAVCRRCPKAYHKKCLPRKIAFEDGEGEGIVQRAWDNLLADRILIYCLKHEIDEDLGTPRRNHIKFPGDEKKESQPSTQRTNKYKDIQKNKKPHVALSRPGPALEPKRTLPDNPCKTVRTICKPKGADTLRRMSLEKKPVTTKVEVKSCGELDLRKPEKIDKPPANKSVEELDSDAETRILELIEEASSRITLDDIIRKHGKLLSSGVYKQRMDPCKSITLGKVEGSCQAVRAATLKLEAGGSIEDAKSICVPRVLDQVVKWKGNLKVYLAPFIYGMRYTSYGRHFTQEKKLIQIVDKVHWYIDNNDTLVDFCCGSNDFCRLMKEKLESEGKTCNYKNYDIFQPKNDFNFEKRNWFEVQPKELPPGSQLIIGLNPPFGVKAAYANKFINKALEFKPKLLILIVPPETQRLDQKKSPYDLVWEDRDLLSGRSFYLPGSVDVNDKQMDDWNVVPPILYLWSRPNWTAKHKAVAKKYGHLPEEGKEGDHSDSPGPQQSSEKFNHAAETKVDDNSVFPDEPEQLQETAAAEKQVGLKDRGRESHVGGPPVSRKVNGDSRKKKRAEEIHAKEEAQSSRDHKRHRSSPLNPPHQGWPRHSPINSIDQNLSPSLRYQRSSADLDIRDHGQAQYEPTSSRYSDGRRYSQESQPRGYHNSPSNIMEIQDTGYGGMRSGFPVQGNHYYDDRGGRWPTNAGPHADHPLRISPRPPDYPPQIPSEWDPAYMGGGSGASHVPMPPYGEPEHRFRPSTFPAETDYYRPPMSGGREEYGPRFSEQVHGRMNGYGPELGPHSGPGLYHQVPMHGFPGDPMGFASTPVRPFRHPHGSSGGWIND</sequence>
<dbReference type="SMART" id="SM00249">
    <property type="entry name" value="PHD"/>
    <property type="match status" value="3"/>
</dbReference>
<feature type="region of interest" description="Disordered" evidence="7">
    <location>
        <begin position="907"/>
        <end position="1036"/>
    </location>
</feature>
<dbReference type="PANTHER" id="PTHR46235:SF3">
    <property type="entry name" value="PHD FINGER-CONTAINING PROTEIN DDB_G0268158"/>
    <property type="match status" value="1"/>
</dbReference>
<dbReference type="Gene3D" id="3.30.40.10">
    <property type="entry name" value="Zinc/RING finger domain, C3HC4 (zinc finger)"/>
    <property type="match status" value="2"/>
</dbReference>
<organism evidence="9 10">
    <name type="scientific">Saponaria officinalis</name>
    <name type="common">Common soapwort</name>
    <name type="synonym">Lychnis saponaria</name>
    <dbReference type="NCBI Taxonomy" id="3572"/>
    <lineage>
        <taxon>Eukaryota</taxon>
        <taxon>Viridiplantae</taxon>
        <taxon>Streptophyta</taxon>
        <taxon>Embryophyta</taxon>
        <taxon>Tracheophyta</taxon>
        <taxon>Spermatophyta</taxon>
        <taxon>Magnoliopsida</taxon>
        <taxon>eudicotyledons</taxon>
        <taxon>Gunneridae</taxon>
        <taxon>Pentapetalae</taxon>
        <taxon>Caryophyllales</taxon>
        <taxon>Caryophyllaceae</taxon>
        <taxon>Caryophylleae</taxon>
        <taxon>Saponaria</taxon>
    </lineage>
</organism>
<evidence type="ECO:0000256" key="2">
    <source>
        <dbReference type="ARBA" id="ARBA00022723"/>
    </source>
</evidence>
<dbReference type="AlphaFoldDB" id="A0AAW1HCV0"/>
<dbReference type="SUPFAM" id="SSF57903">
    <property type="entry name" value="FYVE/PHD zinc finger"/>
    <property type="match status" value="1"/>
</dbReference>
<accession>A0AAW1HCV0</accession>
<protein>
    <recommendedName>
        <fullName evidence="8">Zinc finger PHD-type domain-containing protein</fullName>
    </recommendedName>
</protein>
<dbReference type="PANTHER" id="PTHR46235">
    <property type="entry name" value="PHD FINGER-CONTAINING PROTEIN DDB_G0268158"/>
    <property type="match status" value="1"/>
</dbReference>
<feature type="compositionally biased region" description="Basic and acidic residues" evidence="7">
    <location>
        <begin position="860"/>
        <end position="870"/>
    </location>
</feature>
<reference evidence="9" key="1">
    <citation type="submission" date="2024-03" db="EMBL/GenBank/DDBJ databases">
        <title>WGS assembly of Saponaria officinalis var. Norfolk2.</title>
        <authorList>
            <person name="Jenkins J."/>
            <person name="Shu S."/>
            <person name="Grimwood J."/>
            <person name="Barry K."/>
            <person name="Goodstein D."/>
            <person name="Schmutz J."/>
            <person name="Leebens-Mack J."/>
            <person name="Osbourn A."/>
        </authorList>
    </citation>
    <scope>NUCLEOTIDE SEQUENCE [LARGE SCALE GENOMIC DNA]</scope>
    <source>
        <strain evidence="9">JIC</strain>
    </source>
</reference>
<feature type="domain" description="Zinc finger PHD-type" evidence="8">
    <location>
        <begin position="299"/>
        <end position="366"/>
    </location>
</feature>
<keyword evidence="6" id="KW-0539">Nucleus</keyword>
<feature type="compositionally biased region" description="Basic and acidic residues" evidence="7">
    <location>
        <begin position="932"/>
        <end position="955"/>
    </location>
</feature>
<feature type="compositionally biased region" description="Basic and acidic residues" evidence="7">
    <location>
        <begin position="912"/>
        <end position="922"/>
    </location>
</feature>
<dbReference type="Pfam" id="PF26055">
    <property type="entry name" value="Mtase_EDM2"/>
    <property type="match status" value="1"/>
</dbReference>
<dbReference type="EMBL" id="JBDFQZ010000012">
    <property type="protein sequence ID" value="KAK9673829.1"/>
    <property type="molecule type" value="Genomic_DNA"/>
</dbReference>
<keyword evidence="10" id="KW-1185">Reference proteome</keyword>
<gene>
    <name evidence="9" type="ORF">RND81_12G192500</name>
</gene>
<feature type="domain" description="Zinc finger PHD-type" evidence="8">
    <location>
        <begin position="367"/>
        <end position="433"/>
    </location>
</feature>
<evidence type="ECO:0000256" key="4">
    <source>
        <dbReference type="ARBA" id="ARBA00022771"/>
    </source>
</evidence>
<dbReference type="InterPro" id="IPR055197">
    <property type="entry name" value="PHDvar_NSD"/>
</dbReference>
<dbReference type="Pfam" id="PF12047">
    <property type="entry name" value="DNMT1-RFD"/>
    <property type="match status" value="1"/>
</dbReference>
<keyword evidence="2" id="KW-0479">Metal-binding</keyword>
<comment type="caution">
    <text evidence="9">The sequence shown here is derived from an EMBL/GenBank/DDBJ whole genome shotgun (WGS) entry which is preliminary data.</text>
</comment>
<name>A0AAW1HCV0_SAPOF</name>
<dbReference type="InterPro" id="IPR001965">
    <property type="entry name" value="Znf_PHD"/>
</dbReference>
<dbReference type="Proteomes" id="UP001443914">
    <property type="component" value="Unassembled WGS sequence"/>
</dbReference>
<evidence type="ECO:0000313" key="9">
    <source>
        <dbReference type="EMBL" id="KAK9673829.1"/>
    </source>
</evidence>
<dbReference type="GO" id="GO:0005634">
    <property type="term" value="C:nucleus"/>
    <property type="evidence" value="ECO:0007669"/>
    <property type="project" value="UniProtKB-SubCell"/>
</dbReference>
<comment type="subcellular location">
    <subcellularLocation>
        <location evidence="1">Nucleus</location>
    </subcellularLocation>
</comment>
<dbReference type="InterPro" id="IPR058939">
    <property type="entry name" value="Mtase_EDM2"/>
</dbReference>
<dbReference type="Pfam" id="PF23004">
    <property type="entry name" value="PHDvar_NSD"/>
    <property type="match status" value="1"/>
</dbReference>
<evidence type="ECO:0000256" key="6">
    <source>
        <dbReference type="ARBA" id="ARBA00023242"/>
    </source>
</evidence>
<feature type="region of interest" description="Disordered" evidence="7">
    <location>
        <begin position="206"/>
        <end position="229"/>
    </location>
</feature>
<dbReference type="InterPro" id="IPR011011">
    <property type="entry name" value="Znf_FYVE_PHD"/>
</dbReference>
<evidence type="ECO:0000313" key="10">
    <source>
        <dbReference type="Proteomes" id="UP001443914"/>
    </source>
</evidence>
<keyword evidence="4" id="KW-0863">Zinc-finger</keyword>
<keyword evidence="3" id="KW-0677">Repeat</keyword>
<evidence type="ECO:0000256" key="7">
    <source>
        <dbReference type="SAM" id="MobiDB-lite"/>
    </source>
</evidence>
<evidence type="ECO:0000256" key="5">
    <source>
        <dbReference type="ARBA" id="ARBA00022833"/>
    </source>
</evidence>
<dbReference type="InterPro" id="IPR013083">
    <property type="entry name" value="Znf_RING/FYVE/PHD"/>
</dbReference>
<feature type="compositionally biased region" description="Polar residues" evidence="7">
    <location>
        <begin position="977"/>
        <end position="995"/>
    </location>
</feature>
<dbReference type="GO" id="GO:0008270">
    <property type="term" value="F:zinc ion binding"/>
    <property type="evidence" value="ECO:0007669"/>
    <property type="project" value="UniProtKB-KW"/>
</dbReference>
<feature type="region of interest" description="Disordered" evidence="7">
    <location>
        <begin position="860"/>
        <end position="883"/>
    </location>
</feature>
<keyword evidence="5" id="KW-0862">Zinc</keyword>
<proteinExistence type="predicted"/>